<dbReference type="Pfam" id="PF07727">
    <property type="entry name" value="RVT_2"/>
    <property type="match status" value="1"/>
</dbReference>
<dbReference type="InterPro" id="IPR013103">
    <property type="entry name" value="RVT_2"/>
</dbReference>
<dbReference type="PANTHER" id="PTHR34427:SF5">
    <property type="entry name" value="DUF4283 DOMAIN-CONTAINING PROTEIN"/>
    <property type="match status" value="1"/>
</dbReference>
<feature type="region of interest" description="Disordered" evidence="1">
    <location>
        <begin position="537"/>
        <end position="597"/>
    </location>
</feature>
<reference evidence="3 4" key="1">
    <citation type="journal article" date="2018" name="PLoS Genet.">
        <title>Population sequencing reveals clonal diversity and ancestral inbreeding in the grapevine cultivar Chardonnay.</title>
        <authorList>
            <person name="Roach M.J."/>
            <person name="Johnson D.L."/>
            <person name="Bohlmann J."/>
            <person name="van Vuuren H.J."/>
            <person name="Jones S.J."/>
            <person name="Pretorius I.S."/>
            <person name="Schmidt S.A."/>
            <person name="Borneman A.R."/>
        </authorList>
    </citation>
    <scope>NUCLEOTIDE SEQUENCE [LARGE SCALE GENOMIC DNA]</scope>
    <source>
        <strain evidence="4">cv. Chardonnay</strain>
        <tissue evidence="3">Leaf</tissue>
    </source>
</reference>
<sequence>MQEEMNSLRKNDTYELTKLPKGRKALKNKWVFKLKKDDKKLLKYKARLVASMNPKLEQLDIKTAILHGDLDEEIFMEQPKGKENMICRQNADIIRKLKRELSKTFDMKDLGIAKHILEMEISSSTINQVKLKICTKICTTMPVTSPRGKCWFGVELKTFEIGIEEFKGKVRGNICERDPKFSSWIRFGGKDAENKRFSLAFPKGRGLVGGWKILASKLRSLGVSPLLWKGALLENPMPSQASPSRIEEKKNQLDKDTTTLQDCFVPRDAVWLEIEKEIPSLEMRSCWASVLWVYGREVASLTLSPLVRGRKTLGSWKGTSGWGETLQRKKLRLEKWNPSVECLEGDGGGARLVWAKILGLPLHLWGRSLFKRFGDSCGRFRAVDENTVERRNLKWARVLVETRDWQHPSSLQVVASILLLRSANSGGKKSPAISTVASPLTGFGARKLRDDEVAPSRAEGSTRPLQLTALPKPTEEEMGQHLDAKAQSGLACIKTFGPGLGKAHVSAKLGNPFKPIVSGDLGQGSLRCLPCLRKGIPAPTPATNRTPQMEASSPVVETSPPPPPPSKPTILKREGGSCSGLVESMPREAEASPNPLSMMLKDGLTVVLTKAPSSDLENDVAK</sequence>
<gene>
    <name evidence="3" type="primary">POLX_3530</name>
    <name evidence="3" type="ORF">CK203_117231</name>
</gene>
<comment type="caution">
    <text evidence="3">The sequence shown here is derived from an EMBL/GenBank/DDBJ whole genome shotgun (WGS) entry which is preliminary data.</text>
</comment>
<dbReference type="EMBL" id="QGNW01001480">
    <property type="protein sequence ID" value="RVW39535.1"/>
    <property type="molecule type" value="Genomic_DNA"/>
</dbReference>
<proteinExistence type="predicted"/>
<evidence type="ECO:0000313" key="3">
    <source>
        <dbReference type="EMBL" id="RVW39535.1"/>
    </source>
</evidence>
<feature type="compositionally biased region" description="Polar residues" evidence="1">
    <location>
        <begin position="541"/>
        <end position="551"/>
    </location>
</feature>
<dbReference type="AlphaFoldDB" id="A0A438DVL0"/>
<dbReference type="Proteomes" id="UP000288805">
    <property type="component" value="Unassembled WGS sequence"/>
</dbReference>
<dbReference type="PANTHER" id="PTHR34427">
    <property type="entry name" value="DUF4283 DOMAIN PROTEIN"/>
    <property type="match status" value="1"/>
</dbReference>
<accession>A0A438DVL0</accession>
<evidence type="ECO:0000313" key="4">
    <source>
        <dbReference type="Proteomes" id="UP000288805"/>
    </source>
</evidence>
<feature type="domain" description="Reverse transcriptase Ty1/copia-type" evidence="2">
    <location>
        <begin position="11"/>
        <end position="50"/>
    </location>
</feature>
<protein>
    <submittedName>
        <fullName evidence="3">Retrovirus-related Pol polyprotein from transposon TNT 1-94</fullName>
    </submittedName>
</protein>
<name>A0A438DVL0_VITVI</name>
<organism evidence="3 4">
    <name type="scientific">Vitis vinifera</name>
    <name type="common">Grape</name>
    <dbReference type="NCBI Taxonomy" id="29760"/>
    <lineage>
        <taxon>Eukaryota</taxon>
        <taxon>Viridiplantae</taxon>
        <taxon>Streptophyta</taxon>
        <taxon>Embryophyta</taxon>
        <taxon>Tracheophyta</taxon>
        <taxon>Spermatophyta</taxon>
        <taxon>Magnoliopsida</taxon>
        <taxon>eudicotyledons</taxon>
        <taxon>Gunneridae</taxon>
        <taxon>Pentapetalae</taxon>
        <taxon>rosids</taxon>
        <taxon>Vitales</taxon>
        <taxon>Vitaceae</taxon>
        <taxon>Viteae</taxon>
        <taxon>Vitis</taxon>
    </lineage>
</organism>
<evidence type="ECO:0000256" key="1">
    <source>
        <dbReference type="SAM" id="MobiDB-lite"/>
    </source>
</evidence>
<evidence type="ECO:0000259" key="2">
    <source>
        <dbReference type="Pfam" id="PF07727"/>
    </source>
</evidence>